<evidence type="ECO:0000256" key="1">
    <source>
        <dbReference type="ARBA" id="ARBA00004370"/>
    </source>
</evidence>
<evidence type="ECO:0000256" key="4">
    <source>
        <dbReference type="ARBA" id="ARBA00022723"/>
    </source>
</evidence>
<keyword evidence="6 8" id="KW-0408">Iron</keyword>
<feature type="transmembrane region" description="Helical" evidence="9">
    <location>
        <begin position="230"/>
        <end position="248"/>
    </location>
</feature>
<dbReference type="Gene3D" id="1.10.760.10">
    <property type="entry name" value="Cytochrome c-like domain"/>
    <property type="match status" value="1"/>
</dbReference>
<evidence type="ECO:0000259" key="10">
    <source>
        <dbReference type="PROSITE" id="PS51007"/>
    </source>
</evidence>
<sequence length="257" mass="29222">MKRILQTLMGVCQATLVVVVLGFGVTANANEGGFPLDQAPDRVSKNASLQNGAKIFVNYCLNCHAASSMRYNRLRDIGLTDQQIKDNLILNDAKVGDLMTVSMTPKEAKAWFGKTPPDLSVEARARGTDWLYTYFRTFYKDDTTQTGWNNLVYPNVGMPHVLWQLQGERAAKFEEHKDPHDEGRMEKVFVGFEQLTPGTMKPQEYDDNIADLVAFMSWMAEPVQLQRKRLGVVVLLFLAIFTILAWRLNKAYWKDIH</sequence>
<organism evidence="11 12">
    <name type="scientific">Polynucleobacter wuianus</name>
    <dbReference type="NCBI Taxonomy" id="1743168"/>
    <lineage>
        <taxon>Bacteria</taxon>
        <taxon>Pseudomonadati</taxon>
        <taxon>Pseudomonadota</taxon>
        <taxon>Betaproteobacteria</taxon>
        <taxon>Burkholderiales</taxon>
        <taxon>Burkholderiaceae</taxon>
        <taxon>Polynucleobacter</taxon>
    </lineage>
</organism>
<dbReference type="RefSeq" id="WP_068947751.1">
    <property type="nucleotide sequence ID" value="NZ_CP015922.1"/>
</dbReference>
<evidence type="ECO:0000256" key="3">
    <source>
        <dbReference type="ARBA" id="ARBA00022692"/>
    </source>
</evidence>
<evidence type="ECO:0000256" key="9">
    <source>
        <dbReference type="SAM" id="Phobius"/>
    </source>
</evidence>
<evidence type="ECO:0000256" key="8">
    <source>
        <dbReference type="PIRSR" id="PIRSR602326-1"/>
    </source>
</evidence>
<dbReference type="EMBL" id="CP015922">
    <property type="protein sequence ID" value="ANI98742.1"/>
    <property type="molecule type" value="Genomic_DNA"/>
</dbReference>
<dbReference type="KEGG" id="pwu:A8O14_00675"/>
<feature type="binding site" description="covalent" evidence="8">
    <location>
        <position position="64"/>
    </location>
    <ligand>
        <name>heme c</name>
        <dbReference type="ChEBI" id="CHEBI:61717"/>
    </ligand>
</feature>
<dbReference type="PANTHER" id="PTHR10266:SF3">
    <property type="entry name" value="CYTOCHROME C1, HEME PROTEIN, MITOCHONDRIAL"/>
    <property type="match status" value="1"/>
</dbReference>
<dbReference type="GO" id="GO:0046872">
    <property type="term" value="F:metal ion binding"/>
    <property type="evidence" value="ECO:0007669"/>
    <property type="project" value="UniProtKB-KW"/>
</dbReference>
<comment type="subcellular location">
    <subcellularLocation>
        <location evidence="1">Membrane</location>
    </subcellularLocation>
</comment>
<protein>
    <submittedName>
        <fullName evidence="11">Cytochrome C</fullName>
    </submittedName>
</protein>
<comment type="cofactor">
    <cofactor evidence="8">
        <name>heme c</name>
        <dbReference type="ChEBI" id="CHEBI:61717"/>
    </cofactor>
    <text evidence="8">Binds 1 heme c group covalently per subunit.</text>
</comment>
<dbReference type="InterPro" id="IPR002326">
    <property type="entry name" value="Cyt_c1"/>
</dbReference>
<keyword evidence="5 9" id="KW-1133">Transmembrane helix</keyword>
<evidence type="ECO:0000313" key="12">
    <source>
        <dbReference type="Proteomes" id="UP000078463"/>
    </source>
</evidence>
<dbReference type="GO" id="GO:0020037">
    <property type="term" value="F:heme binding"/>
    <property type="evidence" value="ECO:0007669"/>
    <property type="project" value="InterPro"/>
</dbReference>
<evidence type="ECO:0000313" key="11">
    <source>
        <dbReference type="EMBL" id="ANI98742.1"/>
    </source>
</evidence>
<accession>A0A191UCQ3</accession>
<name>A0A191UCQ3_9BURK</name>
<keyword evidence="7 9" id="KW-0472">Membrane</keyword>
<dbReference type="Proteomes" id="UP000078463">
    <property type="component" value="Chromosome"/>
</dbReference>
<keyword evidence="12" id="KW-1185">Reference proteome</keyword>
<keyword evidence="4 8" id="KW-0479">Metal-binding</keyword>
<keyword evidence="3 9" id="KW-0812">Transmembrane</keyword>
<dbReference type="PROSITE" id="PS51007">
    <property type="entry name" value="CYTC"/>
    <property type="match status" value="1"/>
</dbReference>
<gene>
    <name evidence="11" type="ORF">A8O14_00675</name>
</gene>
<dbReference type="InterPro" id="IPR009056">
    <property type="entry name" value="Cyt_c-like_dom"/>
</dbReference>
<dbReference type="STRING" id="1743168.A8O14_00675"/>
<dbReference type="GO" id="GO:0016020">
    <property type="term" value="C:membrane"/>
    <property type="evidence" value="ECO:0007669"/>
    <property type="project" value="UniProtKB-SubCell"/>
</dbReference>
<feature type="binding site" description="covalent" evidence="8">
    <location>
        <position position="60"/>
    </location>
    <ligand>
        <name>heme c</name>
        <dbReference type="ChEBI" id="CHEBI:61717"/>
    </ligand>
</feature>
<dbReference type="SUPFAM" id="SSF46626">
    <property type="entry name" value="Cytochrome c"/>
    <property type="match status" value="1"/>
</dbReference>
<evidence type="ECO:0000256" key="5">
    <source>
        <dbReference type="ARBA" id="ARBA00022989"/>
    </source>
</evidence>
<dbReference type="OrthoDB" id="9798864at2"/>
<dbReference type="PANTHER" id="PTHR10266">
    <property type="entry name" value="CYTOCHROME C1"/>
    <property type="match status" value="1"/>
</dbReference>
<evidence type="ECO:0000256" key="7">
    <source>
        <dbReference type="ARBA" id="ARBA00023136"/>
    </source>
</evidence>
<dbReference type="Gene3D" id="1.20.5.100">
    <property type="entry name" value="Cytochrome c1, transmembrane anchor, C-terminal"/>
    <property type="match status" value="1"/>
</dbReference>
<dbReference type="GO" id="GO:0009055">
    <property type="term" value="F:electron transfer activity"/>
    <property type="evidence" value="ECO:0007669"/>
    <property type="project" value="InterPro"/>
</dbReference>
<dbReference type="AlphaFoldDB" id="A0A191UCQ3"/>
<feature type="domain" description="Cytochrome c" evidence="10">
    <location>
        <begin position="47"/>
        <end position="220"/>
    </location>
</feature>
<proteinExistence type="predicted"/>
<reference evidence="12" key="1">
    <citation type="submission" date="2016-05" db="EMBL/GenBank/DDBJ databases">
        <title>Polynucleobacter sp. QLW-P1FAT50C-4 genome.</title>
        <authorList>
            <person name="Hahn M.W."/>
        </authorList>
    </citation>
    <scope>NUCLEOTIDE SEQUENCE [LARGE SCALE GENOMIC DNA]</scope>
    <source>
        <strain evidence="12">QLW-P1FAT50C-4</strain>
    </source>
</reference>
<feature type="binding site" description="covalent" evidence="8">
    <location>
        <position position="63"/>
    </location>
    <ligand>
        <name>heme c</name>
        <dbReference type="ChEBI" id="CHEBI:61717"/>
    </ligand>
</feature>
<evidence type="ECO:0000256" key="6">
    <source>
        <dbReference type="ARBA" id="ARBA00023004"/>
    </source>
</evidence>
<evidence type="ECO:0000256" key="2">
    <source>
        <dbReference type="ARBA" id="ARBA00022617"/>
    </source>
</evidence>
<dbReference type="Pfam" id="PF02167">
    <property type="entry name" value="Cytochrom_C1"/>
    <property type="match status" value="1"/>
</dbReference>
<dbReference type="InterPro" id="IPR036909">
    <property type="entry name" value="Cyt_c-like_dom_sf"/>
</dbReference>
<keyword evidence="2 8" id="KW-0349">Heme</keyword>